<dbReference type="EMBL" id="GBXM01025907">
    <property type="protein sequence ID" value="JAH82670.1"/>
    <property type="molecule type" value="Transcribed_RNA"/>
</dbReference>
<evidence type="ECO:0000313" key="1">
    <source>
        <dbReference type="EMBL" id="JAH82670.1"/>
    </source>
</evidence>
<accession>A0A0E9VZD0</accession>
<organism evidence="1">
    <name type="scientific">Anguilla anguilla</name>
    <name type="common">European freshwater eel</name>
    <name type="synonym">Muraena anguilla</name>
    <dbReference type="NCBI Taxonomy" id="7936"/>
    <lineage>
        <taxon>Eukaryota</taxon>
        <taxon>Metazoa</taxon>
        <taxon>Chordata</taxon>
        <taxon>Craniata</taxon>
        <taxon>Vertebrata</taxon>
        <taxon>Euteleostomi</taxon>
        <taxon>Actinopterygii</taxon>
        <taxon>Neopterygii</taxon>
        <taxon>Teleostei</taxon>
        <taxon>Anguilliformes</taxon>
        <taxon>Anguillidae</taxon>
        <taxon>Anguilla</taxon>
    </lineage>
</organism>
<proteinExistence type="predicted"/>
<dbReference type="AlphaFoldDB" id="A0A0E9VZD0"/>
<reference evidence="1" key="1">
    <citation type="submission" date="2014-11" db="EMBL/GenBank/DDBJ databases">
        <authorList>
            <person name="Amaro Gonzalez C."/>
        </authorList>
    </citation>
    <scope>NUCLEOTIDE SEQUENCE</scope>
</reference>
<name>A0A0E9VZD0_ANGAN</name>
<sequence length="23" mass="2919">MFWAKPFFSTAQRTSRRWCVHIY</sequence>
<protein>
    <submittedName>
        <fullName evidence="1">Uncharacterized protein</fullName>
    </submittedName>
</protein>
<reference evidence="1" key="2">
    <citation type="journal article" date="2015" name="Fish Shellfish Immunol.">
        <title>Early steps in the European eel (Anguilla anguilla)-Vibrio vulnificus interaction in the gills: Role of the RtxA13 toxin.</title>
        <authorList>
            <person name="Callol A."/>
            <person name="Pajuelo D."/>
            <person name="Ebbesson L."/>
            <person name="Teles M."/>
            <person name="MacKenzie S."/>
            <person name="Amaro C."/>
        </authorList>
    </citation>
    <scope>NUCLEOTIDE SEQUENCE</scope>
</reference>